<feature type="modified residue" description="4-aspartylphosphate" evidence="2">
    <location>
        <position position="52"/>
    </location>
</feature>
<dbReference type="AlphaFoldDB" id="C7NHG9"/>
<dbReference type="Pfam" id="PF00072">
    <property type="entry name" value="Response_reg"/>
    <property type="match status" value="1"/>
</dbReference>
<dbReference type="SMART" id="SM01012">
    <property type="entry name" value="ANTAR"/>
    <property type="match status" value="1"/>
</dbReference>
<dbReference type="Pfam" id="PF03861">
    <property type="entry name" value="ANTAR"/>
    <property type="match status" value="1"/>
</dbReference>
<name>C7NHG9_KYTSD</name>
<dbReference type="GO" id="GO:0000156">
    <property type="term" value="F:phosphorelay response regulator activity"/>
    <property type="evidence" value="ECO:0007669"/>
    <property type="project" value="TreeGrafter"/>
</dbReference>
<evidence type="ECO:0000313" key="5">
    <source>
        <dbReference type="EMBL" id="ACV06326.1"/>
    </source>
</evidence>
<dbReference type="PANTHER" id="PTHR48111">
    <property type="entry name" value="REGULATOR OF RPOS"/>
    <property type="match status" value="1"/>
</dbReference>
<dbReference type="HOGENOM" id="CLU_000445_65_0_11"/>
<evidence type="ECO:0000256" key="1">
    <source>
        <dbReference type="ARBA" id="ARBA00023125"/>
    </source>
</evidence>
<gene>
    <name evidence="5" type="ordered locus">Ksed_12950</name>
</gene>
<dbReference type="PROSITE" id="PS50110">
    <property type="entry name" value="RESPONSE_REGULATORY"/>
    <property type="match status" value="1"/>
</dbReference>
<protein>
    <submittedName>
        <fullName evidence="5">Response regulator with putative antiterminator output domain</fullName>
    </submittedName>
</protein>
<dbReference type="GO" id="GO:0006355">
    <property type="term" value="P:regulation of DNA-templated transcription"/>
    <property type="evidence" value="ECO:0007669"/>
    <property type="project" value="TreeGrafter"/>
</dbReference>
<organism evidence="5 6">
    <name type="scientific">Kytococcus sedentarius (strain ATCC 14392 / DSM 20547 / JCM 11482 / CCUG 33030 / NBRC 15357 / NCTC 11040 / CCM 314 / 541)</name>
    <name type="common">Micrococcus sedentarius</name>
    <dbReference type="NCBI Taxonomy" id="478801"/>
    <lineage>
        <taxon>Bacteria</taxon>
        <taxon>Bacillati</taxon>
        <taxon>Actinomycetota</taxon>
        <taxon>Actinomycetes</taxon>
        <taxon>Micrococcales</taxon>
        <taxon>Kytococcaceae</taxon>
        <taxon>Kytococcus</taxon>
    </lineage>
</organism>
<dbReference type="InterPro" id="IPR011006">
    <property type="entry name" value="CheY-like_superfamily"/>
</dbReference>
<evidence type="ECO:0000256" key="2">
    <source>
        <dbReference type="PROSITE-ProRule" id="PRU00169"/>
    </source>
</evidence>
<dbReference type="InterPro" id="IPR008327">
    <property type="entry name" value="Sig_transdc_resp-reg_antiterm"/>
</dbReference>
<dbReference type="EMBL" id="CP001686">
    <property type="protein sequence ID" value="ACV06326.1"/>
    <property type="molecule type" value="Genomic_DNA"/>
</dbReference>
<dbReference type="Gene3D" id="1.10.10.10">
    <property type="entry name" value="Winged helix-like DNA-binding domain superfamily/Winged helix DNA-binding domain"/>
    <property type="match status" value="1"/>
</dbReference>
<proteinExistence type="predicted"/>
<keyword evidence="6" id="KW-1185">Reference proteome</keyword>
<dbReference type="RefSeq" id="WP_015779271.1">
    <property type="nucleotide sequence ID" value="NC_013169.1"/>
</dbReference>
<keyword evidence="2" id="KW-0597">Phosphoprotein</keyword>
<evidence type="ECO:0000313" key="6">
    <source>
        <dbReference type="Proteomes" id="UP000006666"/>
    </source>
</evidence>
<dbReference type="Proteomes" id="UP000006666">
    <property type="component" value="Chromosome"/>
</dbReference>
<dbReference type="STRING" id="478801.Ksed_12950"/>
<dbReference type="PANTHER" id="PTHR48111:SF69">
    <property type="entry name" value="RESPONSE REGULATOR RECEIVER"/>
    <property type="match status" value="1"/>
</dbReference>
<dbReference type="GO" id="GO:0000976">
    <property type="term" value="F:transcription cis-regulatory region binding"/>
    <property type="evidence" value="ECO:0007669"/>
    <property type="project" value="TreeGrafter"/>
</dbReference>
<sequence length="189" mass="20620">MRIVVAEDEAVIRLDLVEILTELGHEVVAQVGDGRAAVQAACEHRPDLAVMDVKMPVLDGITAAEELAREAVCPVVLLTAFSDADLVSRAAEAGVLAYVTKPFGPSDLAPALAVARARFEQVRALESEVADLTERFEARKDVDRAKGLLQKQLGIDETQAFRWLQKTAMDRRLSMREVARAVVEQMGRG</sequence>
<keyword evidence="1" id="KW-0238">DNA-binding</keyword>
<evidence type="ECO:0000259" key="4">
    <source>
        <dbReference type="PROSITE" id="PS50921"/>
    </source>
</evidence>
<dbReference type="SUPFAM" id="SSF52172">
    <property type="entry name" value="CheY-like"/>
    <property type="match status" value="1"/>
</dbReference>
<dbReference type="InterPro" id="IPR005561">
    <property type="entry name" value="ANTAR"/>
</dbReference>
<accession>C7NHG9</accession>
<dbReference type="InterPro" id="IPR036388">
    <property type="entry name" value="WH-like_DNA-bd_sf"/>
</dbReference>
<dbReference type="GO" id="GO:0032993">
    <property type="term" value="C:protein-DNA complex"/>
    <property type="evidence" value="ECO:0007669"/>
    <property type="project" value="TreeGrafter"/>
</dbReference>
<dbReference type="PIRSF" id="PIRSF036382">
    <property type="entry name" value="RR_antiterm"/>
    <property type="match status" value="1"/>
</dbReference>
<dbReference type="InterPro" id="IPR001789">
    <property type="entry name" value="Sig_transdc_resp-reg_receiver"/>
</dbReference>
<dbReference type="Gene3D" id="3.40.50.2300">
    <property type="match status" value="1"/>
</dbReference>
<feature type="domain" description="ANTAR" evidence="4">
    <location>
        <begin position="122"/>
        <end position="183"/>
    </location>
</feature>
<dbReference type="GO" id="GO:0003723">
    <property type="term" value="F:RNA binding"/>
    <property type="evidence" value="ECO:0007669"/>
    <property type="project" value="InterPro"/>
</dbReference>
<dbReference type="GO" id="GO:0005829">
    <property type="term" value="C:cytosol"/>
    <property type="evidence" value="ECO:0007669"/>
    <property type="project" value="TreeGrafter"/>
</dbReference>
<dbReference type="SMART" id="SM00448">
    <property type="entry name" value="REC"/>
    <property type="match status" value="1"/>
</dbReference>
<feature type="domain" description="Response regulatory" evidence="3">
    <location>
        <begin position="2"/>
        <end position="116"/>
    </location>
</feature>
<dbReference type="PROSITE" id="PS50921">
    <property type="entry name" value="ANTAR"/>
    <property type="match status" value="1"/>
</dbReference>
<reference evidence="5 6" key="1">
    <citation type="journal article" date="2009" name="Stand. Genomic Sci.">
        <title>Complete genome sequence of Kytococcus sedentarius type strain (541).</title>
        <authorList>
            <person name="Sims D."/>
            <person name="Brettin T."/>
            <person name="Detter J.C."/>
            <person name="Han C."/>
            <person name="Lapidus A."/>
            <person name="Copeland A."/>
            <person name="Glavina Del Rio T."/>
            <person name="Nolan M."/>
            <person name="Chen F."/>
            <person name="Lucas S."/>
            <person name="Tice H."/>
            <person name="Cheng J.F."/>
            <person name="Bruce D."/>
            <person name="Goodwin L."/>
            <person name="Pitluck S."/>
            <person name="Ovchinnikova G."/>
            <person name="Pati A."/>
            <person name="Ivanova N."/>
            <person name="Mavrommatis K."/>
            <person name="Chen A."/>
            <person name="Palaniappan K."/>
            <person name="D'haeseleer P."/>
            <person name="Chain P."/>
            <person name="Bristow J."/>
            <person name="Eisen J.A."/>
            <person name="Markowitz V."/>
            <person name="Hugenholtz P."/>
            <person name="Schneider S."/>
            <person name="Goker M."/>
            <person name="Pukall R."/>
            <person name="Kyrpides N.C."/>
            <person name="Klenk H.P."/>
        </authorList>
    </citation>
    <scope>NUCLEOTIDE SEQUENCE [LARGE SCALE GENOMIC DNA]</scope>
    <source>
        <strain evidence="6">ATCC 14392 / DSM 20547 / JCM 11482 / CCUG 33030 / NBRC 15357 / NCTC 11040 / CCM 314 / 541</strain>
    </source>
</reference>
<dbReference type="eggNOG" id="COG3707">
    <property type="taxonomic scope" value="Bacteria"/>
</dbReference>
<dbReference type="InterPro" id="IPR039420">
    <property type="entry name" value="WalR-like"/>
</dbReference>
<evidence type="ECO:0000259" key="3">
    <source>
        <dbReference type="PROSITE" id="PS50110"/>
    </source>
</evidence>
<dbReference type="KEGG" id="kse:Ksed_12950"/>